<protein>
    <submittedName>
        <fullName evidence="2">Uncharacterized protein</fullName>
    </submittedName>
</protein>
<reference evidence="2" key="1">
    <citation type="submission" date="2022-08" db="UniProtKB">
        <authorList>
            <consortium name="EnsemblMetazoa"/>
        </authorList>
    </citation>
    <scope>IDENTIFICATION</scope>
    <source>
        <strain evidence="2">05x7-T-G4-1.051#20</strain>
    </source>
</reference>
<evidence type="ECO:0000313" key="2">
    <source>
        <dbReference type="EnsemblMetazoa" id="G1033.16:cds"/>
    </source>
</evidence>
<keyword evidence="3" id="KW-1185">Reference proteome</keyword>
<feature type="compositionally biased region" description="Polar residues" evidence="1">
    <location>
        <begin position="61"/>
        <end position="72"/>
    </location>
</feature>
<proteinExistence type="predicted"/>
<dbReference type="PANTHER" id="PTHR31912">
    <property type="entry name" value="IP13529P"/>
    <property type="match status" value="1"/>
</dbReference>
<feature type="region of interest" description="Disordered" evidence="1">
    <location>
        <begin position="61"/>
        <end position="80"/>
    </location>
</feature>
<accession>A0A8W8HNN6</accession>
<organism evidence="2 3">
    <name type="scientific">Magallana gigas</name>
    <name type="common">Pacific oyster</name>
    <name type="synonym">Crassostrea gigas</name>
    <dbReference type="NCBI Taxonomy" id="29159"/>
    <lineage>
        <taxon>Eukaryota</taxon>
        <taxon>Metazoa</taxon>
        <taxon>Spiralia</taxon>
        <taxon>Lophotrochozoa</taxon>
        <taxon>Mollusca</taxon>
        <taxon>Bivalvia</taxon>
        <taxon>Autobranchia</taxon>
        <taxon>Pteriomorphia</taxon>
        <taxon>Ostreida</taxon>
        <taxon>Ostreoidea</taxon>
        <taxon>Ostreidae</taxon>
        <taxon>Magallana</taxon>
    </lineage>
</organism>
<dbReference type="EnsemblMetazoa" id="G1033.16">
    <property type="protein sequence ID" value="G1033.16:cds"/>
    <property type="gene ID" value="G1033"/>
</dbReference>
<dbReference type="AlphaFoldDB" id="A0A8W8HNN6"/>
<feature type="region of interest" description="Disordered" evidence="1">
    <location>
        <begin position="92"/>
        <end position="119"/>
    </location>
</feature>
<evidence type="ECO:0000256" key="1">
    <source>
        <dbReference type="SAM" id="MobiDB-lite"/>
    </source>
</evidence>
<feature type="region of interest" description="Disordered" evidence="1">
    <location>
        <begin position="999"/>
        <end position="1032"/>
    </location>
</feature>
<sequence length="1062" mass="121701">MYRTKFKKKERFICECCDFSTDRFNNYKRHCETKKHRDCLDLTNHEETLSVSDIYQDQRSQADVDLTSSDSTDYAIDSDGPSCCDYIEDHSVTSDSDETKGNNSKQMQHEVLDDDDDEEIDTRITNDQESEPSDWFPFESKLHFLLSVLHSSKTHRVSDETLSFILYILRECCVKNVPSLAKIKSFWTENLKLDEMIQQEKRDFFATSSLWKGKPIIKIPLNIFVDDLSANQSRRWAPLHGIQAQLAGLPLEEKNKNKNSIFLAASEQVAMMELLKPVCDDIKMCAEIGVDSYDAFLKQEITLTSEISSIISDYQMMSLVPNHMGPAAIKFCPKCLADKSDPFTIWPLRTSSATRKTLRRLEIHAQGSARTMIQKQTGIKFYDNCLWQHVDPHRDAPVGILHFLYLGLAKHLIQHCVRTLSEHQMQLLTLHLETVDQTDFSYRINADTFFKFLDSRQGKDYKHYLQVAPFNMEFAGLKMPYVEALGKLALISKHIYQGVTSVGSEFEDYLAFIKDNIPQLGSKSKTHFCVHISDDIIRHGHPLHFTEDVFEKNHKSIRESIRHQNGHQRSRDTVIQFAKSELTKHVVSGGFLHLNDTWKQASSFVLSYGNDKKIKSFLGVPDQNENFKAGELRNVTRTSSRKPMGNPNLLEELELLTISVAIDTDIAKDAKLYSCLGCITSEGDYAGIQSFVLYSETVKDRIGVIQKLLRIKTKTAEHEIAFLKVCNISFTSCNQVVQLTNETHIKKTCHIRHVVHVIHDCKRGARRFSSPKFHLLRTRGNKLTQWAQWPGWLHLDVSKPILTIGQSNLGECSFRQLIKMVPSRNATQICSSEQTTQPNITQKDSEIEAVLYIVREKQEIEEDKWYDEFLSYAEDPNTALRYSRVQQVVARLNYLEQQKLKRERAPTDKKLSIMENRRTTCENLTIVESEEADERQNVCDQQCCVVDECGEMADSNVFQQDGESISAVVAKLIDPEKDKYLLEDSFEDNIKKGIPSSCSMQSIKDYEEEPRRSERSSVSSANEENLIGEEKTKLLTEGDNVFDDSCTDQQQKKIKGCIVTNV</sequence>
<name>A0A8W8HNN6_MAGGI</name>
<evidence type="ECO:0000313" key="3">
    <source>
        <dbReference type="Proteomes" id="UP000005408"/>
    </source>
</evidence>
<dbReference type="PANTHER" id="PTHR31912:SF34">
    <property type="entry name" value="NOTOCHORD-RELATED PROTEIN"/>
    <property type="match status" value="1"/>
</dbReference>
<dbReference type="Proteomes" id="UP000005408">
    <property type="component" value="Unassembled WGS sequence"/>
</dbReference>